<evidence type="ECO:0000256" key="2">
    <source>
        <dbReference type="ARBA" id="ARBA00010877"/>
    </source>
</evidence>
<comment type="similarity">
    <text evidence="2">Belongs to the MICOS complex subunit Mic60 family.</text>
</comment>
<dbReference type="InterPro" id="IPR019133">
    <property type="entry name" value="MIC60"/>
</dbReference>
<proteinExistence type="inferred from homology"/>
<keyword evidence="3" id="KW-0812">Transmembrane</keyword>
<dbReference type="PANTHER" id="PTHR15415:SF7">
    <property type="entry name" value="MICOS COMPLEX SUBUNIT MIC60"/>
    <property type="match status" value="1"/>
</dbReference>
<accession>A0A2I0ARA4</accession>
<evidence type="ECO:0008006" key="12">
    <source>
        <dbReference type="Google" id="ProtNLM"/>
    </source>
</evidence>
<evidence type="ECO:0000256" key="7">
    <source>
        <dbReference type="ARBA" id="ARBA00023136"/>
    </source>
</evidence>
<evidence type="ECO:0000313" key="11">
    <source>
        <dbReference type="Proteomes" id="UP000236161"/>
    </source>
</evidence>
<evidence type="ECO:0000256" key="9">
    <source>
        <dbReference type="SAM" id="MobiDB-lite"/>
    </source>
</evidence>
<keyword evidence="11" id="KW-1185">Reference proteome</keyword>
<dbReference type="Proteomes" id="UP000236161">
    <property type="component" value="Unassembled WGS sequence"/>
</dbReference>
<dbReference type="OrthoDB" id="10261039at2759"/>
<keyword evidence="4" id="KW-0999">Mitochondrion inner membrane</keyword>
<dbReference type="PANTHER" id="PTHR15415">
    <property type="entry name" value="MITOFILIN"/>
    <property type="match status" value="1"/>
</dbReference>
<dbReference type="Pfam" id="PF09731">
    <property type="entry name" value="Mitofilin"/>
    <property type="match status" value="1"/>
</dbReference>
<dbReference type="EMBL" id="KZ451957">
    <property type="protein sequence ID" value="PKA58083.1"/>
    <property type="molecule type" value="Genomic_DNA"/>
</dbReference>
<feature type="coiled-coil region" evidence="8">
    <location>
        <begin position="323"/>
        <end position="432"/>
    </location>
</feature>
<dbReference type="STRING" id="1088818.A0A2I0ARA4"/>
<evidence type="ECO:0000256" key="3">
    <source>
        <dbReference type="ARBA" id="ARBA00022692"/>
    </source>
</evidence>
<feature type="compositionally biased region" description="Basic and acidic residues" evidence="9">
    <location>
        <begin position="244"/>
        <end position="256"/>
    </location>
</feature>
<keyword evidence="8" id="KW-0175">Coiled coil</keyword>
<evidence type="ECO:0000256" key="8">
    <source>
        <dbReference type="SAM" id="Coils"/>
    </source>
</evidence>
<evidence type="ECO:0000256" key="6">
    <source>
        <dbReference type="ARBA" id="ARBA00023128"/>
    </source>
</evidence>
<protein>
    <recommendedName>
        <fullName evidence="12">MICOS complex subunit MIC60</fullName>
    </recommendedName>
</protein>
<gene>
    <name evidence="10" type="ORF">AXF42_Ash019309</name>
</gene>
<sequence>MLRRCAWNLSYRQALWRRHRSMLAQSFFLSPRSEFSSAAQKNSTPKPVHGDGTSKSASKLPLLVFGSVVAGASIWAFYLTDYSKPHVKDDSSLKSRNLDNVKPTVDSKQSIDKEIPIYEIQVKPNLDVTEKKTNNNSDDLSINTEVASEAKTIVKKLTPNKEEEPSHLVENVTLVPSEKTIDSKSLSEGNLRKDSVTTYIKPGQEESEKTEGFIEQKDDSMYSADHLKEPVSNMSDSCLEVLTHKEQDSQDSETRVGKSLVESYSLPVNKESSKDSGRAEDIHGTERSFHDKEAFVTHFDDKKRTNDGMLVLDLIEAIHAAERKQAESDANVFTEEKRRLKERYEKELKDARARELMYAEEAAILDKELIKEKAKAAATLKLNQELSEQKLREELQRKDEEGVVQLAKVQDLAKAELAAAIAKEKSSQLEKIAEANLNINALCMAFYARSEEARQTHAVHKLALGTLALEDALSNGLPFRPEVDALYRSLEGIDRESLLGLALSSIPADTVNQGIDTPLQLTQMFHRLKGTLRHFSLIPAGGGGLLTHAVAYIASSIKIREDASSDGIESLISKVESYLAESKYSEAADSLEQGVRGSEAEEFVSEWVVKARNRAVVEQAVSLLRSYAASITFE</sequence>
<dbReference type="AlphaFoldDB" id="A0A2I0ARA4"/>
<keyword evidence="6" id="KW-0496">Mitochondrion</keyword>
<keyword evidence="7" id="KW-0472">Membrane</keyword>
<organism evidence="10 11">
    <name type="scientific">Apostasia shenzhenica</name>
    <dbReference type="NCBI Taxonomy" id="1088818"/>
    <lineage>
        <taxon>Eukaryota</taxon>
        <taxon>Viridiplantae</taxon>
        <taxon>Streptophyta</taxon>
        <taxon>Embryophyta</taxon>
        <taxon>Tracheophyta</taxon>
        <taxon>Spermatophyta</taxon>
        <taxon>Magnoliopsida</taxon>
        <taxon>Liliopsida</taxon>
        <taxon>Asparagales</taxon>
        <taxon>Orchidaceae</taxon>
        <taxon>Apostasioideae</taxon>
        <taxon>Apostasia</taxon>
    </lineage>
</organism>
<evidence type="ECO:0000256" key="4">
    <source>
        <dbReference type="ARBA" id="ARBA00022792"/>
    </source>
</evidence>
<feature type="compositionally biased region" description="Basic and acidic residues" evidence="9">
    <location>
        <begin position="271"/>
        <end position="286"/>
    </location>
</feature>
<comment type="subcellular location">
    <subcellularLocation>
        <location evidence="1">Mitochondrion inner membrane</location>
    </subcellularLocation>
</comment>
<dbReference type="GO" id="GO:0042407">
    <property type="term" value="P:cristae formation"/>
    <property type="evidence" value="ECO:0007669"/>
    <property type="project" value="TreeGrafter"/>
</dbReference>
<feature type="region of interest" description="Disordered" evidence="9">
    <location>
        <begin position="244"/>
        <end position="286"/>
    </location>
</feature>
<reference evidence="10 11" key="1">
    <citation type="journal article" date="2017" name="Nature">
        <title>The Apostasia genome and the evolution of orchids.</title>
        <authorList>
            <person name="Zhang G.Q."/>
            <person name="Liu K.W."/>
            <person name="Li Z."/>
            <person name="Lohaus R."/>
            <person name="Hsiao Y.Y."/>
            <person name="Niu S.C."/>
            <person name="Wang J.Y."/>
            <person name="Lin Y.C."/>
            <person name="Xu Q."/>
            <person name="Chen L.J."/>
            <person name="Yoshida K."/>
            <person name="Fujiwara S."/>
            <person name="Wang Z.W."/>
            <person name="Zhang Y.Q."/>
            <person name="Mitsuda N."/>
            <person name="Wang M."/>
            <person name="Liu G.H."/>
            <person name="Pecoraro L."/>
            <person name="Huang H.X."/>
            <person name="Xiao X.J."/>
            <person name="Lin M."/>
            <person name="Wu X.Y."/>
            <person name="Wu W.L."/>
            <person name="Chen Y.Y."/>
            <person name="Chang S.B."/>
            <person name="Sakamoto S."/>
            <person name="Ohme-Takagi M."/>
            <person name="Yagi M."/>
            <person name="Zeng S.J."/>
            <person name="Shen C.Y."/>
            <person name="Yeh C.M."/>
            <person name="Luo Y.B."/>
            <person name="Tsai W.C."/>
            <person name="Van de Peer Y."/>
            <person name="Liu Z.J."/>
        </authorList>
    </citation>
    <scope>NUCLEOTIDE SEQUENCE [LARGE SCALE GENOMIC DNA]</scope>
    <source>
        <strain evidence="11">cv. Shenzhen</strain>
        <tissue evidence="10">Stem</tissue>
    </source>
</reference>
<keyword evidence="5" id="KW-1133">Transmembrane helix</keyword>
<dbReference type="GO" id="GO:0061617">
    <property type="term" value="C:MICOS complex"/>
    <property type="evidence" value="ECO:0007669"/>
    <property type="project" value="TreeGrafter"/>
</dbReference>
<evidence type="ECO:0000313" key="10">
    <source>
        <dbReference type="EMBL" id="PKA58083.1"/>
    </source>
</evidence>
<evidence type="ECO:0000256" key="1">
    <source>
        <dbReference type="ARBA" id="ARBA00004273"/>
    </source>
</evidence>
<evidence type="ECO:0000256" key="5">
    <source>
        <dbReference type="ARBA" id="ARBA00022989"/>
    </source>
</evidence>
<name>A0A2I0ARA4_9ASPA</name>